<reference evidence="2 3" key="1">
    <citation type="submission" date="2024-05" db="EMBL/GenBank/DDBJ databases">
        <authorList>
            <person name="Haq I."/>
            <person name="Ullah Z."/>
            <person name="Ahmad R."/>
            <person name="Li M."/>
            <person name="Tong Y."/>
        </authorList>
    </citation>
    <scope>NUCLEOTIDE SEQUENCE [LARGE SCALE GENOMIC DNA]</scope>
    <source>
        <strain evidence="2 3">16A2E</strain>
    </source>
</reference>
<sequence length="406" mass="46772">MMWRKEVGSEDSNSYDYILIAFITFFLIGVIFRSAIVFIGVGIFAAYLIAYKIYDKSIGRSLVMKNEPTTVKLFPGEEATLKFEIKNQSMFPLINGEFGFQLGSAIKAYTLVKQDENYWRELKLPLSIIQRKNTIVEFPIVAEQRGVSRVKNISYYFPHLLNFSMLRLRYTGFYKTEYIVYPRLLPVQGANAVFHMMQGESRLNYSPFEDIQSPLGTRDYSYSDPFHKINWKASVKTQKLQTNIYEKVVDRSFVFIINLGTENDKNMVSFNKNLENLLSYTAYLSEYATKMHVPFEIFINARKPGKVSYIHLHEGEGKTHYMHALEMLARVHKQSPIQPFNKMLHQIGKQFIKPKTIIFIGDVPANAIGMMNTWNQVQNSTYQVVDSDEGASIKPLVVKGAIRDAT</sequence>
<keyword evidence="1" id="KW-0472">Membrane</keyword>
<accession>A0ABU9XNH1</accession>
<evidence type="ECO:0000256" key="1">
    <source>
        <dbReference type="SAM" id="Phobius"/>
    </source>
</evidence>
<keyword evidence="3" id="KW-1185">Reference proteome</keyword>
<dbReference type="PANTHER" id="PTHR34351">
    <property type="entry name" value="SLR1927 PROTEIN-RELATED"/>
    <property type="match status" value="1"/>
</dbReference>
<protein>
    <submittedName>
        <fullName evidence="2">DUF58 domain-containing protein</fullName>
    </submittedName>
</protein>
<dbReference type="EMBL" id="JBDIML010000005">
    <property type="protein sequence ID" value="MEN2768402.1"/>
    <property type="molecule type" value="Genomic_DNA"/>
</dbReference>
<dbReference type="PANTHER" id="PTHR34351:SF2">
    <property type="entry name" value="DUF58 DOMAIN-CONTAINING PROTEIN"/>
    <property type="match status" value="1"/>
</dbReference>
<dbReference type="Proteomes" id="UP001444625">
    <property type="component" value="Unassembled WGS sequence"/>
</dbReference>
<evidence type="ECO:0000313" key="3">
    <source>
        <dbReference type="Proteomes" id="UP001444625"/>
    </source>
</evidence>
<feature type="transmembrane region" description="Helical" evidence="1">
    <location>
        <begin position="20"/>
        <end position="50"/>
    </location>
</feature>
<name>A0ABU9XNH1_9BACI</name>
<comment type="caution">
    <text evidence="2">The sequence shown here is derived from an EMBL/GenBank/DDBJ whole genome shotgun (WGS) entry which is preliminary data.</text>
</comment>
<keyword evidence="1" id="KW-0812">Transmembrane</keyword>
<organism evidence="2 3">
    <name type="scientific">Ornithinibacillus xuwenensis</name>
    <dbReference type="NCBI Taxonomy" id="3144668"/>
    <lineage>
        <taxon>Bacteria</taxon>
        <taxon>Bacillati</taxon>
        <taxon>Bacillota</taxon>
        <taxon>Bacilli</taxon>
        <taxon>Bacillales</taxon>
        <taxon>Bacillaceae</taxon>
        <taxon>Ornithinibacillus</taxon>
    </lineage>
</organism>
<keyword evidence="1" id="KW-1133">Transmembrane helix</keyword>
<evidence type="ECO:0000313" key="2">
    <source>
        <dbReference type="EMBL" id="MEN2768402.1"/>
    </source>
</evidence>
<dbReference type="RefSeq" id="WP_345825889.1">
    <property type="nucleotide sequence ID" value="NZ_JBDIML010000005.1"/>
</dbReference>
<gene>
    <name evidence="2" type="ORF">ABC228_14560</name>
</gene>
<proteinExistence type="predicted"/>